<keyword evidence="5" id="KW-0238">DNA-binding</keyword>
<feature type="domain" description="ZF-HD dimerization-type" evidence="4">
    <location>
        <begin position="1"/>
        <end position="39"/>
    </location>
</feature>
<dbReference type="Proteomes" id="UP000653305">
    <property type="component" value="Unassembled WGS sequence"/>
</dbReference>
<organism evidence="5 6">
    <name type="scientific">Phtheirospermum japonicum</name>
    <dbReference type="NCBI Taxonomy" id="374723"/>
    <lineage>
        <taxon>Eukaryota</taxon>
        <taxon>Viridiplantae</taxon>
        <taxon>Streptophyta</taxon>
        <taxon>Embryophyta</taxon>
        <taxon>Tracheophyta</taxon>
        <taxon>Spermatophyta</taxon>
        <taxon>Magnoliopsida</taxon>
        <taxon>eudicotyledons</taxon>
        <taxon>Gunneridae</taxon>
        <taxon>Pentapetalae</taxon>
        <taxon>asterids</taxon>
        <taxon>lamiids</taxon>
        <taxon>Lamiales</taxon>
        <taxon>Orobanchaceae</taxon>
        <taxon>Orobanchaceae incertae sedis</taxon>
        <taxon>Phtheirospermum</taxon>
    </lineage>
</organism>
<keyword evidence="1" id="KW-0479">Metal-binding</keyword>
<comment type="caution">
    <text evidence="5">The sequence shown here is derived from an EMBL/GenBank/DDBJ whole genome shotgun (WGS) entry which is preliminary data.</text>
</comment>
<dbReference type="Pfam" id="PF04770">
    <property type="entry name" value="ZF-HD_dimer"/>
    <property type="match status" value="1"/>
</dbReference>
<dbReference type="InterPro" id="IPR006456">
    <property type="entry name" value="ZF_HD_homeobox_Cys/His_dimer"/>
</dbReference>
<dbReference type="PANTHER" id="PTHR31948">
    <property type="entry name" value="ZINC-FINGER HOMEODOMAIN PROTEIN 2"/>
    <property type="match status" value="1"/>
</dbReference>
<dbReference type="AlphaFoldDB" id="A0A830BAU5"/>
<dbReference type="PROSITE" id="PS51523">
    <property type="entry name" value="ZF_HD_DIMER"/>
    <property type="match status" value="1"/>
</dbReference>
<dbReference type="PANTHER" id="PTHR31948:SF60">
    <property type="entry name" value="ZINC-FINGER HOMEODOMAIN PROTEIN 5"/>
    <property type="match status" value="1"/>
</dbReference>
<dbReference type="GO" id="GO:0003700">
    <property type="term" value="F:DNA-binding transcription factor activity"/>
    <property type="evidence" value="ECO:0007669"/>
    <property type="project" value="TreeGrafter"/>
</dbReference>
<reference evidence="5" key="1">
    <citation type="submission" date="2020-07" db="EMBL/GenBank/DDBJ databases">
        <title>Ethylene signaling mediates host invasion by parasitic plants.</title>
        <authorList>
            <person name="Yoshida S."/>
        </authorList>
    </citation>
    <scope>NUCLEOTIDE SEQUENCE</scope>
    <source>
        <strain evidence="5">Okayama</strain>
    </source>
</reference>
<keyword evidence="2 5" id="KW-0863">Zinc-finger</keyword>
<keyword evidence="3" id="KW-0862">Zinc</keyword>
<dbReference type="EMBL" id="BMAC01000058">
    <property type="protein sequence ID" value="GFP83162.1"/>
    <property type="molecule type" value="Genomic_DNA"/>
</dbReference>
<evidence type="ECO:0000256" key="2">
    <source>
        <dbReference type="ARBA" id="ARBA00022771"/>
    </source>
</evidence>
<dbReference type="GO" id="GO:0005634">
    <property type="term" value="C:nucleus"/>
    <property type="evidence" value="ECO:0007669"/>
    <property type="project" value="TreeGrafter"/>
</dbReference>
<dbReference type="NCBIfam" id="TIGR01566">
    <property type="entry name" value="ZF_HD_prot_N"/>
    <property type="match status" value="1"/>
</dbReference>
<sequence>MGAHIMDECGEFMPRGEDDTLEALMCAACDCHRNFHRKEGDREPTLMQQPRSTPVLTIAAAAVRSPSTTRLL</sequence>
<keyword evidence="6" id="KW-1185">Reference proteome</keyword>
<proteinExistence type="predicted"/>
<gene>
    <name evidence="5" type="ORF">PHJA_000459600</name>
</gene>
<accession>A0A830BAU5</accession>
<dbReference type="GO" id="GO:0050793">
    <property type="term" value="P:regulation of developmental process"/>
    <property type="evidence" value="ECO:0007669"/>
    <property type="project" value="TreeGrafter"/>
</dbReference>
<evidence type="ECO:0000313" key="6">
    <source>
        <dbReference type="Proteomes" id="UP000653305"/>
    </source>
</evidence>
<evidence type="ECO:0000256" key="3">
    <source>
        <dbReference type="ARBA" id="ARBA00022833"/>
    </source>
</evidence>
<evidence type="ECO:0000256" key="1">
    <source>
        <dbReference type="ARBA" id="ARBA00022723"/>
    </source>
</evidence>
<protein>
    <submittedName>
        <fullName evidence="5">Zinc-finger homeodomain protein 5</fullName>
    </submittedName>
</protein>
<keyword evidence="5" id="KW-0371">Homeobox</keyword>
<dbReference type="GO" id="GO:0008270">
    <property type="term" value="F:zinc ion binding"/>
    <property type="evidence" value="ECO:0007669"/>
    <property type="project" value="UniProtKB-KW"/>
</dbReference>
<evidence type="ECO:0000313" key="5">
    <source>
        <dbReference type="EMBL" id="GFP83162.1"/>
    </source>
</evidence>
<evidence type="ECO:0000259" key="4">
    <source>
        <dbReference type="PROSITE" id="PS51523"/>
    </source>
</evidence>
<dbReference type="OrthoDB" id="682018at2759"/>
<name>A0A830BAU5_9LAMI</name>
<dbReference type="GO" id="GO:0000976">
    <property type="term" value="F:transcription cis-regulatory region binding"/>
    <property type="evidence" value="ECO:0007669"/>
    <property type="project" value="TreeGrafter"/>
</dbReference>